<dbReference type="PANTHER" id="PTHR44656:SF7">
    <property type="entry name" value="DEHYDROGENASE_REDUCTASE SDR FAMILY MEMBER 12"/>
    <property type="match status" value="1"/>
</dbReference>
<dbReference type="InterPro" id="IPR052992">
    <property type="entry name" value="SDR_member_12"/>
</dbReference>
<dbReference type="KEGG" id="dzi:111310726"/>
<sequence>MGLCVNLETRPTWRASAFRVCGYLNLTRNGLLEHSKKFQFEHIQIRIEGKHCMVTGANSGVGSATAEDLASRGATFYMVSHNKEKGKIQSSTGLLQICHLSSISKIKSFASRFSSKDVPVHVLVNISGLMEHKQVTTSEGFELNFAVNVLGTYATTELLLPLLEKAAPDHCSLDQ</sequence>
<evidence type="ECO:0000313" key="1">
    <source>
        <dbReference type="Proteomes" id="UP000515121"/>
    </source>
</evidence>
<gene>
    <name evidence="2" type="primary">LOC111310726</name>
</gene>
<evidence type="ECO:0000313" key="2">
    <source>
        <dbReference type="RefSeq" id="XP_022765882.1"/>
    </source>
</evidence>
<name>A0A6P6ALZ9_DURZI</name>
<keyword evidence="1" id="KW-1185">Reference proteome</keyword>
<dbReference type="OrthoDB" id="417891at2759"/>
<dbReference type="RefSeq" id="XP_022765882.1">
    <property type="nucleotide sequence ID" value="XM_022910147.1"/>
</dbReference>
<accession>A0A6P6ALZ9</accession>
<dbReference type="Gene3D" id="3.40.50.720">
    <property type="entry name" value="NAD(P)-binding Rossmann-like Domain"/>
    <property type="match status" value="1"/>
</dbReference>
<dbReference type="PANTHER" id="PTHR44656">
    <property type="entry name" value="DEHYDROGENASE/REDUCTASE SDR FAMILY MEMBER 12"/>
    <property type="match status" value="1"/>
</dbReference>
<proteinExistence type="predicted"/>
<dbReference type="Proteomes" id="UP000515121">
    <property type="component" value="Unplaced"/>
</dbReference>
<dbReference type="InterPro" id="IPR036291">
    <property type="entry name" value="NAD(P)-bd_dom_sf"/>
</dbReference>
<dbReference type="SUPFAM" id="SSF51735">
    <property type="entry name" value="NAD(P)-binding Rossmann-fold domains"/>
    <property type="match status" value="1"/>
</dbReference>
<dbReference type="GeneID" id="111310726"/>
<dbReference type="Pfam" id="PF00106">
    <property type="entry name" value="adh_short"/>
    <property type="match status" value="1"/>
</dbReference>
<dbReference type="InterPro" id="IPR002347">
    <property type="entry name" value="SDR_fam"/>
</dbReference>
<dbReference type="PRINTS" id="PR01397">
    <property type="entry name" value="DHBDHDRGNASE"/>
</dbReference>
<dbReference type="AlphaFoldDB" id="A0A6P6ALZ9"/>
<dbReference type="GO" id="GO:0008667">
    <property type="term" value="F:2,3-dihydro-2,3-dihydroxybenzoate dehydrogenase activity"/>
    <property type="evidence" value="ECO:0007669"/>
    <property type="project" value="InterPro"/>
</dbReference>
<dbReference type="GO" id="GO:0019290">
    <property type="term" value="P:siderophore biosynthetic process"/>
    <property type="evidence" value="ECO:0007669"/>
    <property type="project" value="InterPro"/>
</dbReference>
<organism evidence="1 2">
    <name type="scientific">Durio zibethinus</name>
    <name type="common">Durian</name>
    <dbReference type="NCBI Taxonomy" id="66656"/>
    <lineage>
        <taxon>Eukaryota</taxon>
        <taxon>Viridiplantae</taxon>
        <taxon>Streptophyta</taxon>
        <taxon>Embryophyta</taxon>
        <taxon>Tracheophyta</taxon>
        <taxon>Spermatophyta</taxon>
        <taxon>Magnoliopsida</taxon>
        <taxon>eudicotyledons</taxon>
        <taxon>Gunneridae</taxon>
        <taxon>Pentapetalae</taxon>
        <taxon>rosids</taxon>
        <taxon>malvids</taxon>
        <taxon>Malvales</taxon>
        <taxon>Malvaceae</taxon>
        <taxon>Helicteroideae</taxon>
        <taxon>Durio</taxon>
    </lineage>
</organism>
<reference evidence="2" key="1">
    <citation type="submission" date="2025-08" db="UniProtKB">
        <authorList>
            <consortium name="RefSeq"/>
        </authorList>
    </citation>
    <scope>IDENTIFICATION</scope>
    <source>
        <tissue evidence="2">Fruit stalk</tissue>
    </source>
</reference>
<protein>
    <submittedName>
        <fullName evidence="2">Dehydrogenase/reductase SDR family member 12-like</fullName>
    </submittedName>
</protein>
<dbReference type="InterPro" id="IPR003560">
    <property type="entry name" value="DHB_DH"/>
</dbReference>